<feature type="transmembrane region" description="Helical" evidence="2">
    <location>
        <begin position="230"/>
        <end position="259"/>
    </location>
</feature>
<dbReference type="KEGG" id="pic:PICST_28968"/>
<gene>
    <name evidence="3" type="ORF">PICST_28968</name>
</gene>
<feature type="region of interest" description="Disordered" evidence="1">
    <location>
        <begin position="266"/>
        <end position="302"/>
    </location>
</feature>
<proteinExistence type="predicted"/>
<dbReference type="OMA" id="DVKWTGF"/>
<evidence type="ECO:0000256" key="2">
    <source>
        <dbReference type="SAM" id="Phobius"/>
    </source>
</evidence>
<accession>A3GHF8</accession>
<name>A3GHF8_PICST</name>
<keyword evidence="2" id="KW-0812">Transmembrane</keyword>
<sequence length="302" mass="35686">MVLAFYFIWRYFPWVQQYLRFLAVNLPLAITRNWLYMLTVATTFTILLPLSGITYYRFYQTLIPPPSPQIPLIFNTNDEWSHSEPTILGEELRNYEFDPLLRYRLNINLMVVCPEYNTYYKTRYSVVDDSSDKKIHSSTFFIDCEKSYLYNTNNDYIPYNLRFWVSPVLVNLNRMIRFSLNKYVLSGSEIQEKLAQFKILVENHLIVLDDVSYVQIETDYTGFRFYLVKYFYTCFCVGTVILWCISGAISMLTSLYVVYKYSDDETELPSESETESDEEFRETTNSNSDSRNGTRHSNSVTG</sequence>
<organism evidence="3 4">
    <name type="scientific">Scheffersomyces stipitis (strain ATCC 58785 / CBS 6054 / NBRC 10063 / NRRL Y-11545)</name>
    <name type="common">Yeast</name>
    <name type="synonym">Pichia stipitis</name>
    <dbReference type="NCBI Taxonomy" id="322104"/>
    <lineage>
        <taxon>Eukaryota</taxon>
        <taxon>Fungi</taxon>
        <taxon>Dikarya</taxon>
        <taxon>Ascomycota</taxon>
        <taxon>Saccharomycotina</taxon>
        <taxon>Pichiomycetes</taxon>
        <taxon>Debaryomycetaceae</taxon>
        <taxon>Scheffersomyces</taxon>
    </lineage>
</organism>
<feature type="compositionally biased region" description="Acidic residues" evidence="1">
    <location>
        <begin position="266"/>
        <end position="280"/>
    </location>
</feature>
<protein>
    <recommendedName>
        <fullName evidence="5">Seipin</fullName>
    </recommendedName>
</protein>
<keyword evidence="2" id="KW-0472">Membrane</keyword>
<evidence type="ECO:0000256" key="1">
    <source>
        <dbReference type="SAM" id="MobiDB-lite"/>
    </source>
</evidence>
<dbReference type="OrthoDB" id="4010679at2759"/>
<evidence type="ECO:0000313" key="4">
    <source>
        <dbReference type="Proteomes" id="UP000002258"/>
    </source>
</evidence>
<feature type="compositionally biased region" description="Polar residues" evidence="1">
    <location>
        <begin position="285"/>
        <end position="302"/>
    </location>
</feature>
<evidence type="ECO:0008006" key="5">
    <source>
        <dbReference type="Google" id="ProtNLM"/>
    </source>
</evidence>
<evidence type="ECO:0000313" key="3">
    <source>
        <dbReference type="EMBL" id="EAZ63049.1"/>
    </source>
</evidence>
<dbReference type="EMBL" id="AAVQ01000002">
    <property type="protein sequence ID" value="EAZ63049.1"/>
    <property type="molecule type" value="Genomic_DNA"/>
</dbReference>
<dbReference type="AlphaFoldDB" id="A3GHF8"/>
<dbReference type="HOGENOM" id="CLU_049617_0_0_1"/>
<dbReference type="eggNOG" id="ENOG502S0BA">
    <property type="taxonomic scope" value="Eukaryota"/>
</dbReference>
<feature type="transmembrane region" description="Helical" evidence="2">
    <location>
        <begin position="34"/>
        <end position="56"/>
    </location>
</feature>
<dbReference type="GeneID" id="4851707"/>
<dbReference type="RefSeq" id="XP_001387072.1">
    <property type="nucleotide sequence ID" value="XM_001387035.1"/>
</dbReference>
<reference evidence="3 4" key="1">
    <citation type="journal article" date="2007" name="Nat. Biotechnol.">
        <title>Genome sequence of the lignocellulose-bioconverting and xylose-fermenting yeast Pichia stipitis.</title>
        <authorList>
            <person name="Jeffries T.W."/>
            <person name="Grigoriev I.V."/>
            <person name="Grimwood J."/>
            <person name="Laplaza J.M."/>
            <person name="Aerts A."/>
            <person name="Salamov A."/>
            <person name="Schmutz J."/>
            <person name="Lindquist E."/>
            <person name="Dehal P."/>
            <person name="Shapiro H."/>
            <person name="Jin Y.S."/>
            <person name="Passoth V."/>
            <person name="Richardson P.M."/>
        </authorList>
    </citation>
    <scope>NUCLEOTIDE SEQUENCE [LARGE SCALE GENOMIC DNA]</scope>
    <source>
        <strain evidence="4">ATCC 58785 / CBS 6054 / NBRC 10063 / NRRL Y-11545</strain>
    </source>
</reference>
<comment type="caution">
    <text evidence="3">The sequence shown here is derived from an EMBL/GenBank/DDBJ whole genome shotgun (WGS) entry which is preliminary data.</text>
</comment>
<dbReference type="InParanoid" id="A3GHF8"/>
<dbReference type="Proteomes" id="UP000002258">
    <property type="component" value="Chromosome 1"/>
</dbReference>
<keyword evidence="2" id="KW-1133">Transmembrane helix</keyword>
<keyword evidence="4" id="KW-1185">Reference proteome</keyword>